<dbReference type="Gene3D" id="2.40.40.20">
    <property type="match status" value="1"/>
</dbReference>
<dbReference type="Proteomes" id="UP001153954">
    <property type="component" value="Unassembled WGS sequence"/>
</dbReference>
<evidence type="ECO:0000313" key="2">
    <source>
        <dbReference type="Proteomes" id="UP001153954"/>
    </source>
</evidence>
<reference evidence="1" key="1">
    <citation type="submission" date="2022-03" db="EMBL/GenBank/DDBJ databases">
        <authorList>
            <person name="Tunstrom K."/>
        </authorList>
    </citation>
    <scope>NUCLEOTIDE SEQUENCE</scope>
</reference>
<protein>
    <recommendedName>
        <fullName evidence="3">DNA-directed RNA polymerase</fullName>
    </recommendedName>
</protein>
<dbReference type="EMBL" id="CAKOGL010000023">
    <property type="protein sequence ID" value="CAH2101426.1"/>
    <property type="molecule type" value="Genomic_DNA"/>
</dbReference>
<organism evidence="1 2">
    <name type="scientific">Euphydryas editha</name>
    <name type="common">Edith's checkerspot</name>
    <dbReference type="NCBI Taxonomy" id="104508"/>
    <lineage>
        <taxon>Eukaryota</taxon>
        <taxon>Metazoa</taxon>
        <taxon>Ecdysozoa</taxon>
        <taxon>Arthropoda</taxon>
        <taxon>Hexapoda</taxon>
        <taxon>Insecta</taxon>
        <taxon>Pterygota</taxon>
        <taxon>Neoptera</taxon>
        <taxon>Endopterygota</taxon>
        <taxon>Lepidoptera</taxon>
        <taxon>Glossata</taxon>
        <taxon>Ditrysia</taxon>
        <taxon>Papilionoidea</taxon>
        <taxon>Nymphalidae</taxon>
        <taxon>Nymphalinae</taxon>
        <taxon>Euphydryas</taxon>
    </lineage>
</organism>
<gene>
    <name evidence="1" type="ORF">EEDITHA_LOCUS16186</name>
</gene>
<sequence length="297" mass="34469">MEYVLKKIKLREIEAAGIKTFSSEEMLNLLKLWWVNLDQSKSLIRKFPFLNGVLYVKTVHAYVYPNTLTRPRTPEEIYDERGKSVIQRNILAPKVKRGLRAQILCDFHIDADVMVIPEAFAREFRIYSYKILNPTTLYSNVELTTIPDEYLHRLPENLTVLIKRDPCIHPASISTISKVAVTDRDNLYVSPLTMGHKNADIDGDVYGIYIFESRYSAEEVRVFLNCKSNMSLTDESTRLCFSQMHIFYMQGNGHLLSEPFKSIYKNHKEMIEGNLKKSLRVSKHLLANHFDAVSNEW</sequence>
<evidence type="ECO:0000313" key="1">
    <source>
        <dbReference type="EMBL" id="CAH2101426.1"/>
    </source>
</evidence>
<dbReference type="AlphaFoldDB" id="A0AAU9UR13"/>
<proteinExistence type="predicted"/>
<accession>A0AAU9UR13</accession>
<dbReference type="SUPFAM" id="SSF64484">
    <property type="entry name" value="beta and beta-prime subunits of DNA dependent RNA-polymerase"/>
    <property type="match status" value="1"/>
</dbReference>
<keyword evidence="2" id="KW-1185">Reference proteome</keyword>
<comment type="caution">
    <text evidence="1">The sequence shown here is derived from an EMBL/GenBank/DDBJ whole genome shotgun (WGS) entry which is preliminary data.</text>
</comment>
<name>A0AAU9UR13_EUPED</name>
<evidence type="ECO:0008006" key="3">
    <source>
        <dbReference type="Google" id="ProtNLM"/>
    </source>
</evidence>